<evidence type="ECO:0000313" key="2">
    <source>
        <dbReference type="Proteomes" id="UP000030687"/>
    </source>
</evidence>
<dbReference type="AlphaFoldDB" id="V4TXP5"/>
<organism evidence="1 2">
    <name type="scientific">Citrus clementina</name>
    <name type="common">Clementine</name>
    <name type="synonym">Citrus deliciosa x Citrus sinensis</name>
    <dbReference type="NCBI Taxonomy" id="85681"/>
    <lineage>
        <taxon>Eukaryota</taxon>
        <taxon>Viridiplantae</taxon>
        <taxon>Streptophyta</taxon>
        <taxon>Embryophyta</taxon>
        <taxon>Tracheophyta</taxon>
        <taxon>Spermatophyta</taxon>
        <taxon>Magnoliopsida</taxon>
        <taxon>eudicotyledons</taxon>
        <taxon>Gunneridae</taxon>
        <taxon>Pentapetalae</taxon>
        <taxon>rosids</taxon>
        <taxon>malvids</taxon>
        <taxon>Sapindales</taxon>
        <taxon>Rutaceae</taxon>
        <taxon>Aurantioideae</taxon>
        <taxon>Citrus</taxon>
    </lineage>
</organism>
<gene>
    <name evidence="1" type="ORF">CICLE_v10023232mg</name>
</gene>
<keyword evidence="2" id="KW-1185">Reference proteome</keyword>
<dbReference type="KEGG" id="cic:CICLE_v10023232mg"/>
<dbReference type="Gramene" id="ESR56515">
    <property type="protein sequence ID" value="ESR56515"/>
    <property type="gene ID" value="CICLE_v10023232mg"/>
</dbReference>
<accession>V4TXP5</accession>
<protein>
    <submittedName>
        <fullName evidence="1">Uncharacterized protein</fullName>
    </submittedName>
</protein>
<dbReference type="InParanoid" id="V4TXP5"/>
<reference evidence="1 2" key="1">
    <citation type="submission" date="2013-10" db="EMBL/GenBank/DDBJ databases">
        <authorList>
            <consortium name="International Citrus Genome Consortium"/>
            <person name="Jenkins J."/>
            <person name="Schmutz J."/>
            <person name="Prochnik S."/>
            <person name="Rokhsar D."/>
            <person name="Gmitter F."/>
            <person name="Ollitrault P."/>
            <person name="Machado M."/>
            <person name="Talon M."/>
            <person name="Wincker P."/>
            <person name="Jaillon O."/>
            <person name="Morgante M."/>
        </authorList>
    </citation>
    <scope>NUCLEOTIDE SEQUENCE</scope>
    <source>
        <strain evidence="2">cv. Clemenules</strain>
    </source>
</reference>
<dbReference type="EMBL" id="KI536661">
    <property type="protein sequence ID" value="ESR56515.1"/>
    <property type="molecule type" value="Genomic_DNA"/>
</dbReference>
<proteinExistence type="predicted"/>
<evidence type="ECO:0000313" key="1">
    <source>
        <dbReference type="EMBL" id="ESR56515.1"/>
    </source>
</evidence>
<name>V4TXP5_CITCL</name>
<dbReference type="Proteomes" id="UP000030687">
    <property type="component" value="Unassembled WGS sequence"/>
</dbReference>
<sequence>MSFRYQKCLFLIHIQYKCSICIETFPTCHFWPSIQRTTQTSIIVAEPICLLESSQIADHRKQLEQQ</sequence>